<sequence length="132" mass="15450">MEVLLIALVGIAGIALLTTYIGQRWKSKNNKEVESEVYAEPIEECCGAHEICETDLINRMSEEIIYYEDEELDAYKSFEENDFNDDQIDEFREVLYSLKENEMEGWLRSLELRKIELPSIIKSEVVFMLVKN</sequence>
<dbReference type="Proteomes" id="UP000462449">
    <property type="component" value="Unassembled WGS sequence"/>
</dbReference>
<keyword evidence="4" id="KW-1185">Reference proteome</keyword>
<evidence type="ECO:0000313" key="4">
    <source>
        <dbReference type="Proteomes" id="UP000285951"/>
    </source>
</evidence>
<dbReference type="EMBL" id="QTZN02000018">
    <property type="protein sequence ID" value="MVB07276.1"/>
    <property type="molecule type" value="Genomic_DNA"/>
</dbReference>
<evidence type="ECO:0000313" key="2">
    <source>
        <dbReference type="EMBL" id="MUP38071.1"/>
    </source>
</evidence>
<keyword evidence="1" id="KW-0812">Transmembrane</keyword>
<dbReference type="Proteomes" id="UP000285951">
    <property type="component" value="Unassembled WGS sequence"/>
</dbReference>
<reference evidence="3 4" key="1">
    <citation type="submission" date="2019-11" db="EMBL/GenBank/DDBJ databases">
        <title>Draft genome sequence of Labilibaculum sp. strain SYP isolated from Black Sea.</title>
        <authorList>
            <person name="Yadav S."/>
            <person name="Villanueva L."/>
        </authorList>
    </citation>
    <scope>NUCLEOTIDE SEQUENCE [LARGE SCALE GENOMIC DNA]</scope>
    <source>
        <strain evidence="3 4">44</strain>
    </source>
</reference>
<evidence type="ECO:0008006" key="6">
    <source>
        <dbReference type="Google" id="ProtNLM"/>
    </source>
</evidence>
<keyword evidence="1" id="KW-0472">Membrane</keyword>
<proteinExistence type="predicted"/>
<reference evidence="2 5" key="2">
    <citation type="submission" date="2019-12" db="EMBL/GenBank/DDBJ databases">
        <title>Draft genome sequence of Labilibaculum sp. strain 44 isolated from deep waters of Black Sea.</title>
        <authorList>
            <person name="Yadav S."/>
            <person name="Villanueva L."/>
        </authorList>
    </citation>
    <scope>NUCLEOTIDE SEQUENCE [LARGE SCALE GENOMIC DNA]</scope>
    <source>
        <strain evidence="2 5">44</strain>
    </source>
</reference>
<comment type="caution">
    <text evidence="2">The sequence shown here is derived from an EMBL/GenBank/DDBJ whole genome shotgun (WGS) entry which is preliminary data.</text>
</comment>
<protein>
    <recommendedName>
        <fullName evidence="6">Phospholipase</fullName>
    </recommendedName>
</protein>
<accession>A0A7M4D5Z2</accession>
<keyword evidence="1" id="KW-1133">Transmembrane helix</keyword>
<evidence type="ECO:0000313" key="3">
    <source>
        <dbReference type="EMBL" id="MVB07276.1"/>
    </source>
</evidence>
<feature type="transmembrane region" description="Helical" evidence="1">
    <location>
        <begin position="6"/>
        <end position="22"/>
    </location>
</feature>
<evidence type="ECO:0000313" key="5">
    <source>
        <dbReference type="Proteomes" id="UP000462449"/>
    </source>
</evidence>
<dbReference type="RefSeq" id="WP_156195779.1">
    <property type="nucleotide sequence ID" value="NZ_QTZN02000018.1"/>
</dbReference>
<dbReference type="OrthoDB" id="1097760at2"/>
<name>A0A7M4D5Z2_9BACT</name>
<dbReference type="AlphaFoldDB" id="A0A7M4D5Z2"/>
<gene>
    <name evidence="3" type="ORF">DWB62_009630</name>
    <name evidence="2" type="ORF">GNY23_09630</name>
</gene>
<dbReference type="EMBL" id="WOTW01000018">
    <property type="protein sequence ID" value="MUP38071.1"/>
    <property type="molecule type" value="Genomic_DNA"/>
</dbReference>
<evidence type="ECO:0000256" key="1">
    <source>
        <dbReference type="SAM" id="Phobius"/>
    </source>
</evidence>
<organism evidence="2 5">
    <name type="scientific">Labilibaculum euxinus</name>
    <dbReference type="NCBI Taxonomy" id="2686357"/>
    <lineage>
        <taxon>Bacteria</taxon>
        <taxon>Pseudomonadati</taxon>
        <taxon>Bacteroidota</taxon>
        <taxon>Bacteroidia</taxon>
        <taxon>Marinilabiliales</taxon>
        <taxon>Marinifilaceae</taxon>
        <taxon>Labilibaculum</taxon>
    </lineage>
</organism>